<dbReference type="InterPro" id="IPR038729">
    <property type="entry name" value="Rad50/SbcC_AAA"/>
</dbReference>
<dbReference type="EMBL" id="FWFF01000010">
    <property type="protein sequence ID" value="SLM96940.1"/>
    <property type="molecule type" value="Genomic_DNA"/>
</dbReference>
<evidence type="ECO:0000256" key="3">
    <source>
        <dbReference type="ARBA" id="ARBA00013368"/>
    </source>
</evidence>
<evidence type="ECO:0000313" key="8">
    <source>
        <dbReference type="Proteomes" id="UP000196581"/>
    </source>
</evidence>
<keyword evidence="7" id="KW-0269">Exonuclease</keyword>
<dbReference type="SUPFAM" id="SSF52540">
    <property type="entry name" value="P-loop containing nucleoside triphosphate hydrolases"/>
    <property type="match status" value="1"/>
</dbReference>
<evidence type="ECO:0000256" key="1">
    <source>
        <dbReference type="ARBA" id="ARBA00006930"/>
    </source>
</evidence>
<dbReference type="RefSeq" id="WP_087006491.1">
    <property type="nucleotide sequence ID" value="NZ_FWFF01000010.1"/>
</dbReference>
<keyword evidence="7" id="KW-0540">Nuclease</keyword>
<keyword evidence="7" id="KW-0378">Hydrolase</keyword>
<evidence type="ECO:0000256" key="2">
    <source>
        <dbReference type="ARBA" id="ARBA00011322"/>
    </source>
</evidence>
<keyword evidence="8" id="KW-1185">Reference proteome</keyword>
<feature type="region of interest" description="Disordered" evidence="5">
    <location>
        <begin position="520"/>
        <end position="542"/>
    </location>
</feature>
<accession>A0A1X6XCW7</accession>
<comment type="subunit">
    <text evidence="2">Heterodimer of SbcC and SbcD.</text>
</comment>
<name>A0A1X6XCW7_9MICO</name>
<evidence type="ECO:0000256" key="5">
    <source>
        <dbReference type="SAM" id="MobiDB-lite"/>
    </source>
</evidence>
<dbReference type="PANTHER" id="PTHR32114">
    <property type="entry name" value="ABC TRANSPORTER ABCH.3"/>
    <property type="match status" value="1"/>
</dbReference>
<feature type="coiled-coil region" evidence="4">
    <location>
        <begin position="689"/>
        <end position="749"/>
    </location>
</feature>
<dbReference type="InterPro" id="IPR027417">
    <property type="entry name" value="P-loop_NTPase"/>
</dbReference>
<dbReference type="GO" id="GO:0004527">
    <property type="term" value="F:exonuclease activity"/>
    <property type="evidence" value="ECO:0007669"/>
    <property type="project" value="UniProtKB-KW"/>
</dbReference>
<evidence type="ECO:0000313" key="7">
    <source>
        <dbReference type="EMBL" id="SLM96940.1"/>
    </source>
</evidence>
<keyword evidence="4" id="KW-0175">Coiled coil</keyword>
<dbReference type="GO" id="GO:0006302">
    <property type="term" value="P:double-strand break repair"/>
    <property type="evidence" value="ECO:0007669"/>
    <property type="project" value="InterPro"/>
</dbReference>
<dbReference type="Gene3D" id="3.40.50.300">
    <property type="entry name" value="P-loop containing nucleotide triphosphate hydrolases"/>
    <property type="match status" value="2"/>
</dbReference>
<dbReference type="GO" id="GO:0016887">
    <property type="term" value="F:ATP hydrolysis activity"/>
    <property type="evidence" value="ECO:0007669"/>
    <property type="project" value="InterPro"/>
</dbReference>
<protein>
    <recommendedName>
        <fullName evidence="3">Nuclease SbcCD subunit C</fullName>
    </recommendedName>
</protein>
<organism evidence="7 8">
    <name type="scientific">Brevibacterium yomogidense</name>
    <dbReference type="NCBI Taxonomy" id="946573"/>
    <lineage>
        <taxon>Bacteria</taxon>
        <taxon>Bacillati</taxon>
        <taxon>Actinomycetota</taxon>
        <taxon>Actinomycetes</taxon>
        <taxon>Micrococcales</taxon>
        <taxon>Brevibacteriaceae</taxon>
        <taxon>Brevibacterium</taxon>
    </lineage>
</organism>
<sequence length="1012" mass="109029">MRPHQLVIEGFGPFRDRQTIDFDAVSHDGLFLISGPTGAGKTSILDALCFALFNTVPGPRGSASDLRSHLAAPHDPTRVELVFSAGGRRFRIERVPQHLRPRKRGSGMTTQQHTVALAEWVEGEWAGISRTAQETQSFLDGILGLNAAQFTKLVVLPQGDFAAFLHADPAEREAILEKLFATEHFQAVERVLADRATDARRTTEQESQRRRFAVEAAAESSWEALVVPDAAPGVIDALAFLGAAAVIADERAESADLTAQLADRLAASATDTAQSWRQRAEDRAALSALLQDEAAWNEESGERESLRRELERARAGQALGTHLTAVRRAGTEAERMETAAQRAERSAVTALPTDARVRLEDLTDSEIATARAHLERTEDRLRRHAQLEERSAVTGSAAATAATELDGAKALLSALRKDEDELRTRAEDLRSSHDALEETASSRDRLREQERLAAAVRTALAQRDAAHEHGLSTMQRAEQTAHALTATRRAMRRDSAGTLAGLLQADQPCPVCGSCDHPDPAVPADGGPTSDDEARDEAADTAARSAHAAARASLAAAESALERTRTEAEGIDEDILASRLAAAEDAATDRARLKTELAQAADGLRALKLRIDEAQTALTTAETTSRLAATAHAEARSRLEEVSDADTTASPVAWQRIGLEHPVDLRAADRMRKALEGFDRARTAWVSVRQTAEAARRDARVRREELLDALRDSPFADVEALEAAAALPLDRLEAQVEEQRSRASRLALRRESDVIRRALTDSAQDAELAESSARTAAHAESLQARSHAAAQRAAVVRAAAVRAHDAYSQAAADRAENEAQVEELLRDIDAAELVLGTSSDAASRMSLSSFALASLFEDVAAHASDRLVDMTAGRYRLAHDLERRRGERRSGLGLKIIDLFTEESRDPRTLSGGEGFMASLALALGMADTVRGAAGGIDLDALFLDEGFGTLDPDALSDVLAVLDRLRTGGRTIGIISHVAELQQAITTRIMVEPSALGASVRLESPQDGSHE</sequence>
<reference evidence="8" key="1">
    <citation type="submission" date="2017-02" db="EMBL/GenBank/DDBJ databases">
        <authorList>
            <person name="Dridi B."/>
        </authorList>
    </citation>
    <scope>NUCLEOTIDE SEQUENCE [LARGE SCALE GENOMIC DNA]</scope>
    <source>
        <strain evidence="8">B Co 03.10</strain>
    </source>
</reference>
<gene>
    <name evidence="7" type="ORF">FM105_06520</name>
</gene>
<dbReference type="Pfam" id="PF13558">
    <property type="entry name" value="SbcC_Walker_B"/>
    <property type="match status" value="1"/>
</dbReference>
<evidence type="ECO:0000256" key="4">
    <source>
        <dbReference type="SAM" id="Coils"/>
    </source>
</evidence>
<comment type="similarity">
    <text evidence="1">Belongs to the SMC family. SbcC subfamily.</text>
</comment>
<feature type="coiled-coil region" evidence="4">
    <location>
        <begin position="807"/>
        <end position="834"/>
    </location>
</feature>
<evidence type="ECO:0000259" key="6">
    <source>
        <dbReference type="Pfam" id="PF13476"/>
    </source>
</evidence>
<feature type="domain" description="Rad50/SbcC-type AAA" evidence="6">
    <location>
        <begin position="5"/>
        <end position="192"/>
    </location>
</feature>
<dbReference type="PANTHER" id="PTHR32114:SF2">
    <property type="entry name" value="ABC TRANSPORTER ABCH.3"/>
    <property type="match status" value="1"/>
</dbReference>
<feature type="region of interest" description="Disordered" evidence="5">
    <location>
        <begin position="425"/>
        <end position="446"/>
    </location>
</feature>
<dbReference type="AlphaFoldDB" id="A0A1X6XCW7"/>
<proteinExistence type="inferred from homology"/>
<feature type="coiled-coil region" evidence="4">
    <location>
        <begin position="547"/>
        <end position="624"/>
    </location>
</feature>
<dbReference type="Proteomes" id="UP000196581">
    <property type="component" value="Unassembled WGS sequence"/>
</dbReference>
<dbReference type="Pfam" id="PF13476">
    <property type="entry name" value="AAA_23"/>
    <property type="match status" value="1"/>
</dbReference>